<accession>A0A7L7KT91</accession>
<dbReference type="InterPro" id="IPR001433">
    <property type="entry name" value="OxRdtase_FAD/NAD-bd"/>
</dbReference>
<dbReference type="InterPro" id="IPR008333">
    <property type="entry name" value="Cbr1-like_FAD-bd_dom"/>
</dbReference>
<keyword evidence="9" id="KW-1185">Reference proteome</keyword>
<keyword evidence="1" id="KW-0813">Transport</keyword>
<evidence type="ECO:0000259" key="7">
    <source>
        <dbReference type="PROSITE" id="PS51384"/>
    </source>
</evidence>
<dbReference type="PANTHER" id="PTHR43644">
    <property type="entry name" value="NA(+)-TRANSLOCATING NADH-QUINONE REDUCTASE SUBUNIT"/>
    <property type="match status" value="1"/>
</dbReference>
<keyword evidence="3" id="KW-0274">FAD</keyword>
<dbReference type="PRINTS" id="PR00410">
    <property type="entry name" value="PHEHYDRXLASE"/>
</dbReference>
<dbReference type="GO" id="GO:0051536">
    <property type="term" value="F:iron-sulfur cluster binding"/>
    <property type="evidence" value="ECO:0007669"/>
    <property type="project" value="InterPro"/>
</dbReference>
<dbReference type="SUPFAM" id="SSF54292">
    <property type="entry name" value="2Fe-2S ferredoxin-like"/>
    <property type="match status" value="1"/>
</dbReference>
<dbReference type="CDD" id="cd00207">
    <property type="entry name" value="fer2"/>
    <property type="match status" value="1"/>
</dbReference>
<dbReference type="GO" id="GO:0016491">
    <property type="term" value="F:oxidoreductase activity"/>
    <property type="evidence" value="ECO:0007669"/>
    <property type="project" value="InterPro"/>
</dbReference>
<dbReference type="Gene3D" id="2.40.30.10">
    <property type="entry name" value="Translation factors"/>
    <property type="match status" value="1"/>
</dbReference>
<feature type="transmembrane region" description="Helical" evidence="5">
    <location>
        <begin position="7"/>
        <end position="27"/>
    </location>
</feature>
<dbReference type="InterPro" id="IPR036010">
    <property type="entry name" value="2Fe-2S_ferredoxin-like_sf"/>
</dbReference>
<evidence type="ECO:0000256" key="2">
    <source>
        <dbReference type="ARBA" id="ARBA00022630"/>
    </source>
</evidence>
<dbReference type="SUPFAM" id="SSF52343">
    <property type="entry name" value="Ferredoxin reductase-like, C-terminal NADP-linked domain"/>
    <property type="match status" value="1"/>
</dbReference>
<keyword evidence="5" id="KW-0472">Membrane</keyword>
<dbReference type="Gene3D" id="3.10.20.30">
    <property type="match status" value="1"/>
</dbReference>
<dbReference type="AlphaFoldDB" id="A0A7L7KT91"/>
<feature type="domain" description="2Fe-2S ferredoxin-type" evidence="6">
    <location>
        <begin position="33"/>
        <end position="123"/>
    </location>
</feature>
<evidence type="ECO:0000256" key="5">
    <source>
        <dbReference type="SAM" id="Phobius"/>
    </source>
</evidence>
<keyword evidence="5" id="KW-1133">Transmembrane helix</keyword>
<organism evidence="8 9">
    <name type="scientific">Candidatus Xianfuyuplasma coldseepsis</name>
    <dbReference type="NCBI Taxonomy" id="2782163"/>
    <lineage>
        <taxon>Bacteria</taxon>
        <taxon>Bacillati</taxon>
        <taxon>Mycoplasmatota</taxon>
        <taxon>Mollicutes</taxon>
        <taxon>Candidatus Izemoplasmatales</taxon>
        <taxon>Candidatus Izemoplasmataceae</taxon>
        <taxon>Candidatus Xianfuyuplasma</taxon>
    </lineage>
</organism>
<dbReference type="PROSITE" id="PS51384">
    <property type="entry name" value="FAD_FR"/>
    <property type="match status" value="1"/>
</dbReference>
<dbReference type="InterPro" id="IPR012675">
    <property type="entry name" value="Beta-grasp_dom_sf"/>
</dbReference>
<dbReference type="Pfam" id="PF00175">
    <property type="entry name" value="NAD_binding_1"/>
    <property type="match status" value="1"/>
</dbReference>
<keyword evidence="4" id="KW-0408">Iron</keyword>
<dbReference type="PANTHER" id="PTHR43644:SF1">
    <property type="entry name" value="NAD(P)H-FLAVIN REDUCTASE"/>
    <property type="match status" value="1"/>
</dbReference>
<evidence type="ECO:0000256" key="3">
    <source>
        <dbReference type="ARBA" id="ARBA00022827"/>
    </source>
</evidence>
<keyword evidence="2" id="KW-0285">Flavoprotein</keyword>
<evidence type="ECO:0000256" key="1">
    <source>
        <dbReference type="ARBA" id="ARBA00022448"/>
    </source>
</evidence>
<evidence type="ECO:0000259" key="6">
    <source>
        <dbReference type="PROSITE" id="PS51085"/>
    </source>
</evidence>
<evidence type="ECO:0000256" key="4">
    <source>
        <dbReference type="ARBA" id="ARBA00023004"/>
    </source>
</evidence>
<evidence type="ECO:0000313" key="8">
    <source>
        <dbReference type="EMBL" id="QMS85456.1"/>
    </source>
</evidence>
<dbReference type="PROSITE" id="PS51085">
    <property type="entry name" value="2FE2S_FER_2"/>
    <property type="match status" value="1"/>
</dbReference>
<dbReference type="InterPro" id="IPR017927">
    <property type="entry name" value="FAD-bd_FR_type"/>
</dbReference>
<gene>
    <name evidence="8" type="ORF">G4Z02_06740</name>
</gene>
<feature type="domain" description="FAD-binding FR-type" evidence="7">
    <location>
        <begin position="126"/>
        <end position="227"/>
    </location>
</feature>
<dbReference type="Pfam" id="PF00111">
    <property type="entry name" value="Fer2"/>
    <property type="match status" value="1"/>
</dbReference>
<protein>
    <submittedName>
        <fullName evidence="8">2Fe-2S iron-sulfur cluster binding domain-containing protein</fullName>
    </submittedName>
</protein>
<dbReference type="EMBL" id="CP048914">
    <property type="protein sequence ID" value="QMS85456.1"/>
    <property type="molecule type" value="Genomic_DNA"/>
</dbReference>
<dbReference type="InterPro" id="IPR039261">
    <property type="entry name" value="FNR_nucleotide-bd"/>
</dbReference>
<dbReference type="Pfam" id="PF00970">
    <property type="entry name" value="FAD_binding_6"/>
    <property type="match status" value="1"/>
</dbReference>
<dbReference type="Gene3D" id="3.40.50.80">
    <property type="entry name" value="Nucleotide-binding domain of ferredoxin-NADP reductase (FNR) module"/>
    <property type="match status" value="1"/>
</dbReference>
<evidence type="ECO:0000313" key="9">
    <source>
        <dbReference type="Proteomes" id="UP000514720"/>
    </source>
</evidence>
<sequence>MNFFVPIIIIGVLLLITVLLLVIDTLIGNDADHTVTINDEQVIHVNAADTLLNTLNNEKIFLPSACGGKATCGACKFKLIDGGPEMSPVEAPLLSPEEQENNVRLACQTKVRSSMKIEVMRELLNAQEYSAKVTAIEDLTYDIKLVRLELIEPRTMDFKPGQYAQIRVPGMEIERAYSIASNPKHNNIIEFIIRLVPKGKATTFVHKALENNDDITITGPYGDFFLQEDSSRDIICIAGGSGKAPIRSILQVLKDQNMPRKVRYFFGARTQDDLYMTDEFKALEQEFPNFEYIPALSHADDDETWDGEKGLITEVVAKYYNDLSNQEAYLCGSPGMIDACIDVLTDKDLDESHIFYDKFS</sequence>
<reference evidence="8 9" key="1">
    <citation type="submission" date="2020-02" db="EMBL/GenBank/DDBJ databases">
        <authorList>
            <person name="Zheng R.K."/>
            <person name="Sun C.M."/>
        </authorList>
    </citation>
    <scope>NUCLEOTIDE SEQUENCE [LARGE SCALE GENOMIC DNA]</scope>
    <source>
        <strain evidence="9">zrk13</strain>
    </source>
</reference>
<dbReference type="InterPro" id="IPR001041">
    <property type="entry name" value="2Fe-2S_ferredoxin-type"/>
</dbReference>
<dbReference type="Proteomes" id="UP000514720">
    <property type="component" value="Chromosome"/>
</dbReference>
<dbReference type="RefSeq" id="WP_258877250.1">
    <property type="nucleotide sequence ID" value="NZ_CP048914.1"/>
</dbReference>
<keyword evidence="5" id="KW-0812">Transmembrane</keyword>
<name>A0A7L7KT91_9MOLU</name>
<dbReference type="PRINTS" id="PR00371">
    <property type="entry name" value="FPNCR"/>
</dbReference>
<dbReference type="InterPro" id="IPR017938">
    <property type="entry name" value="Riboflavin_synthase-like_b-brl"/>
</dbReference>
<dbReference type="InterPro" id="IPR001709">
    <property type="entry name" value="Flavoprot_Pyr_Nucl_cyt_Rdtase"/>
</dbReference>
<dbReference type="SUPFAM" id="SSF63380">
    <property type="entry name" value="Riboflavin synthase domain-like"/>
    <property type="match status" value="1"/>
</dbReference>
<proteinExistence type="predicted"/>
<dbReference type="KEGG" id="xcl:G4Z02_06740"/>